<keyword evidence="2" id="KW-1185">Reference proteome</keyword>
<dbReference type="Proteomes" id="UP000480854">
    <property type="component" value="Unassembled WGS sequence"/>
</dbReference>
<dbReference type="AlphaFoldDB" id="A0A9W7NFG3"/>
<name>A0A9W7NFG3_9PROT</name>
<dbReference type="RefSeq" id="WP_149471976.1">
    <property type="nucleotide sequence ID" value="NZ_QOKW01000035.1"/>
</dbReference>
<protein>
    <submittedName>
        <fullName evidence="1">Uncharacterized protein</fullName>
    </submittedName>
</protein>
<comment type="caution">
    <text evidence="1">The sequence shown here is derived from an EMBL/GenBank/DDBJ whole genome shotgun (WGS) entry which is preliminary data.</text>
</comment>
<sequence>MAEGYCKIEQYADETTAKSRRTTLASLGYTAMVAAGNVFLYEKPAAAGAGDPPDGKMTRRTGNWFVIAIGTSDTLK</sequence>
<reference evidence="1 2" key="1">
    <citation type="submission" date="2018-07" db="EMBL/GenBank/DDBJ databases">
        <title>Genome sequence of Azospirillum sp. ATCC 49961.</title>
        <authorList>
            <person name="Sant'Anna F.H."/>
            <person name="Baldani J.I."/>
            <person name="Zilli J.E."/>
            <person name="Reis V.M."/>
            <person name="Hartmann A."/>
            <person name="Cruz L."/>
            <person name="de Souza E.M."/>
            <person name="de Oliveira Pedrosa F."/>
            <person name="Passaglia L.M.P."/>
        </authorList>
    </citation>
    <scope>NUCLEOTIDE SEQUENCE [LARGE SCALE GENOMIC DNA]</scope>
    <source>
        <strain evidence="1 2">ATCC 49961</strain>
    </source>
</reference>
<evidence type="ECO:0000313" key="1">
    <source>
        <dbReference type="EMBL" id="KAA0676412.1"/>
    </source>
</evidence>
<evidence type="ECO:0000313" key="2">
    <source>
        <dbReference type="Proteomes" id="UP000480854"/>
    </source>
</evidence>
<proteinExistence type="predicted"/>
<dbReference type="EMBL" id="QOKW01000035">
    <property type="protein sequence ID" value="KAA0676412.1"/>
    <property type="molecule type" value="Genomic_DNA"/>
</dbReference>
<gene>
    <name evidence="1" type="ORF">DS843_27185</name>
</gene>
<accession>A0A9W7NFG3</accession>
<organism evidence="1 2">
    <name type="scientific">Roseomonas genomospecies 6</name>
    <dbReference type="NCBI Taxonomy" id="214106"/>
    <lineage>
        <taxon>Bacteria</taxon>
        <taxon>Pseudomonadati</taxon>
        <taxon>Pseudomonadota</taxon>
        <taxon>Alphaproteobacteria</taxon>
        <taxon>Acetobacterales</taxon>
        <taxon>Roseomonadaceae</taxon>
        <taxon>Roseomonas</taxon>
    </lineage>
</organism>